<name>A0A8J4QK86_9ROSI</name>
<keyword evidence="2" id="KW-1185">Reference proteome</keyword>
<evidence type="ECO:0000313" key="1">
    <source>
        <dbReference type="EMBL" id="KAF3952398.1"/>
    </source>
</evidence>
<dbReference type="EMBL" id="JRKL02004515">
    <property type="protein sequence ID" value="KAF3952398.1"/>
    <property type="molecule type" value="Genomic_DNA"/>
</dbReference>
<sequence>MWRTSRVSKAEGTAILLVETKPKALKEKGQFSLLAKLFIDNRFIGKTMKTTLCNLWSPKSGVKFSHSSLSHSRSAAPEVVVSSGKTTFCYRLHSPVDSHSSLSHSRSAAPDVVASSGRTIVRERCMELYEGQMPQG</sequence>
<evidence type="ECO:0000313" key="2">
    <source>
        <dbReference type="Proteomes" id="UP000737018"/>
    </source>
</evidence>
<reference evidence="1" key="1">
    <citation type="submission" date="2020-03" db="EMBL/GenBank/DDBJ databases">
        <title>Castanea mollissima Vanexum genome sequencing.</title>
        <authorList>
            <person name="Staton M."/>
        </authorList>
    </citation>
    <scope>NUCLEOTIDE SEQUENCE</scope>
    <source>
        <tissue evidence="1">Leaf</tissue>
    </source>
</reference>
<comment type="caution">
    <text evidence="1">The sequence shown here is derived from an EMBL/GenBank/DDBJ whole genome shotgun (WGS) entry which is preliminary data.</text>
</comment>
<organism evidence="1 2">
    <name type="scientific">Castanea mollissima</name>
    <name type="common">Chinese chestnut</name>
    <dbReference type="NCBI Taxonomy" id="60419"/>
    <lineage>
        <taxon>Eukaryota</taxon>
        <taxon>Viridiplantae</taxon>
        <taxon>Streptophyta</taxon>
        <taxon>Embryophyta</taxon>
        <taxon>Tracheophyta</taxon>
        <taxon>Spermatophyta</taxon>
        <taxon>Magnoliopsida</taxon>
        <taxon>eudicotyledons</taxon>
        <taxon>Gunneridae</taxon>
        <taxon>Pentapetalae</taxon>
        <taxon>rosids</taxon>
        <taxon>fabids</taxon>
        <taxon>Fagales</taxon>
        <taxon>Fagaceae</taxon>
        <taxon>Castanea</taxon>
    </lineage>
</organism>
<proteinExistence type="predicted"/>
<accession>A0A8J4QK86</accession>
<dbReference type="Proteomes" id="UP000737018">
    <property type="component" value="Unassembled WGS sequence"/>
</dbReference>
<protein>
    <submittedName>
        <fullName evidence="1">Uncharacterized protein</fullName>
    </submittedName>
</protein>
<gene>
    <name evidence="1" type="ORF">CMV_022031</name>
</gene>
<dbReference type="AlphaFoldDB" id="A0A8J4QK86"/>
<dbReference type="OrthoDB" id="10446456at2759"/>